<sequence>MKKQYTLIFLVFLSIQLVNAQFTLDGQFKPRTEYRNGFGSIIPDAADAGYAISTRIRLNTGYTFDSYQFYVSLQDVMVWGENRQILPDDQNDSFAVFEAWANINLGKGWSTKLGRQILSYDDQRIFGGLDWAQQARNHDAGLLKYKKEKFMMDIGLAFSQDFDNPTGFQSVGTAYNTSGFFSYKTMQYAYLKQQWNSISGSLLLLNNGFQNFTGDADAQVADGTSNLQTLGTHLNFSKGSFGAALNAFVQTGERQNQVDVKGAYLLGLDLNYKVTAKIGLGVGVEVISGNDGEAGETGAFFPLFGTNHKFNGFMDYFYVGNHANSIGLFDVHASAKFALGEKSSLLVKVLNFSGEQELPSGEKALGTEVDLVFAKNFKGYNVAIGYSQMFASDGMYELKGVSEADAAGTQNWAWVQLTMKPKFLNTAKAE</sequence>
<dbReference type="AlphaFoldDB" id="A0A5B7SX08"/>
<organism evidence="3 4">
    <name type="scientific">Aggregatimonas sangjinii</name>
    <dbReference type="NCBI Taxonomy" id="2583587"/>
    <lineage>
        <taxon>Bacteria</taxon>
        <taxon>Pseudomonadati</taxon>
        <taxon>Bacteroidota</taxon>
        <taxon>Flavobacteriia</taxon>
        <taxon>Flavobacteriales</taxon>
        <taxon>Flavobacteriaceae</taxon>
        <taxon>Aggregatimonas</taxon>
    </lineage>
</organism>
<dbReference type="InterPro" id="IPR025388">
    <property type="entry name" value="Alginate_export_dom"/>
</dbReference>
<evidence type="ECO:0000256" key="1">
    <source>
        <dbReference type="SAM" id="SignalP"/>
    </source>
</evidence>
<evidence type="ECO:0000313" key="4">
    <source>
        <dbReference type="Proteomes" id="UP000310017"/>
    </source>
</evidence>
<name>A0A5B7SX08_9FLAO</name>
<dbReference type="OrthoDB" id="1070463at2"/>
<dbReference type="EMBL" id="CP040710">
    <property type="protein sequence ID" value="QCX01723.1"/>
    <property type="molecule type" value="Genomic_DNA"/>
</dbReference>
<dbReference type="Proteomes" id="UP000310017">
    <property type="component" value="Chromosome"/>
</dbReference>
<dbReference type="RefSeq" id="WP_138854060.1">
    <property type="nucleotide sequence ID" value="NZ_CP040710.1"/>
</dbReference>
<evidence type="ECO:0000313" key="3">
    <source>
        <dbReference type="EMBL" id="QCX01723.1"/>
    </source>
</evidence>
<feature type="domain" description="Alginate export" evidence="2">
    <location>
        <begin position="24"/>
        <end position="373"/>
    </location>
</feature>
<proteinExistence type="predicted"/>
<protein>
    <recommendedName>
        <fullName evidence="2">Alginate export domain-containing protein</fullName>
    </recommendedName>
</protein>
<keyword evidence="4" id="KW-1185">Reference proteome</keyword>
<gene>
    <name evidence="3" type="ORF">FGM00_16975</name>
</gene>
<reference evidence="3 4" key="1">
    <citation type="submission" date="2019-05" db="EMBL/GenBank/DDBJ databases">
        <title>Genome sequencing of F202Z8.</title>
        <authorList>
            <person name="Kwon Y.M."/>
        </authorList>
    </citation>
    <scope>NUCLEOTIDE SEQUENCE [LARGE SCALE GENOMIC DNA]</scope>
    <source>
        <strain evidence="3 4">F202Z8</strain>
    </source>
</reference>
<keyword evidence="1" id="KW-0732">Signal</keyword>
<evidence type="ECO:0000259" key="2">
    <source>
        <dbReference type="Pfam" id="PF13372"/>
    </source>
</evidence>
<feature type="chain" id="PRO_5023048331" description="Alginate export domain-containing protein" evidence="1">
    <location>
        <begin position="21"/>
        <end position="430"/>
    </location>
</feature>
<accession>A0A5B7SX08</accession>
<dbReference type="Pfam" id="PF13372">
    <property type="entry name" value="Alginate_exp"/>
    <property type="match status" value="1"/>
</dbReference>
<feature type="signal peptide" evidence="1">
    <location>
        <begin position="1"/>
        <end position="20"/>
    </location>
</feature>
<dbReference type="KEGG" id="asag:FGM00_16975"/>